<sequence length="82" mass="9066">MDVSHNFDAPIAHAYRGHVMFLKFDWRRPNDQSPVAAKIIEPAPINGLGEVAAELLGPWPDYPAALDDAMAAAERWIDSQLP</sequence>
<protein>
    <submittedName>
        <fullName evidence="1">Uncharacterized protein</fullName>
    </submittedName>
</protein>
<name>A0A2H4J4E5_9CAUD</name>
<proteinExistence type="predicted"/>
<dbReference type="EMBL" id="MF417873">
    <property type="protein sequence ID" value="ASN68157.1"/>
    <property type="molecule type" value="Genomic_DNA"/>
</dbReference>
<reference evidence="1" key="1">
    <citation type="submission" date="2017-06" db="EMBL/GenBank/DDBJ databases">
        <title>Novel phages from South African skin metaviromes.</title>
        <authorList>
            <person name="van Zyl L.J."/>
            <person name="Abrahams Y."/>
            <person name="Stander E.A."/>
            <person name="Kirby B.M."/>
            <person name="Clavaud C."/>
            <person name="Farcet C."/>
            <person name="Breton L."/>
            <person name="Trindade M.I."/>
        </authorList>
    </citation>
    <scope>NUCLEOTIDE SEQUENCE</scope>
</reference>
<evidence type="ECO:0000313" key="2">
    <source>
        <dbReference type="EMBL" id="ASN72617.1"/>
    </source>
</evidence>
<gene>
    <name evidence="2" type="ORF">2AX7_3</name>
    <name evidence="1" type="ORF">7S5_36</name>
    <name evidence="3" type="ORF">9AX1_2</name>
</gene>
<dbReference type="EMBL" id="MF417962">
    <property type="protein sequence ID" value="ASN72617.1"/>
    <property type="molecule type" value="Genomic_DNA"/>
</dbReference>
<dbReference type="EMBL" id="MF417966">
    <property type="protein sequence ID" value="ASN72646.1"/>
    <property type="molecule type" value="Genomic_DNA"/>
</dbReference>
<evidence type="ECO:0000313" key="3">
    <source>
        <dbReference type="EMBL" id="ASN72646.1"/>
    </source>
</evidence>
<accession>A0A2H4J4E5</accession>
<organism evidence="1">
    <name type="scientific">uncultured Caudovirales phage</name>
    <dbReference type="NCBI Taxonomy" id="2100421"/>
    <lineage>
        <taxon>Viruses</taxon>
        <taxon>Duplodnaviria</taxon>
        <taxon>Heunggongvirae</taxon>
        <taxon>Uroviricota</taxon>
        <taxon>Caudoviricetes</taxon>
        <taxon>Peduoviridae</taxon>
        <taxon>Maltschvirus</taxon>
        <taxon>Maltschvirus maltsch</taxon>
    </lineage>
</organism>
<evidence type="ECO:0000313" key="1">
    <source>
        <dbReference type="EMBL" id="ASN68157.1"/>
    </source>
</evidence>